<dbReference type="AlphaFoldDB" id="A0A8F1SRF6"/>
<feature type="region of interest" description="Disordered" evidence="1">
    <location>
        <begin position="1"/>
        <end position="30"/>
    </location>
</feature>
<gene>
    <name evidence="2" type="primary">ORF176</name>
</gene>
<evidence type="ECO:0000313" key="2">
    <source>
        <dbReference type="EMBL" id="QWQ49922.1"/>
    </source>
</evidence>
<name>A0A8F1SRF6_9ROSA</name>
<evidence type="ECO:0000256" key="1">
    <source>
        <dbReference type="SAM" id="MobiDB-lite"/>
    </source>
</evidence>
<reference evidence="2" key="1">
    <citation type="submission" date="2021-03" db="EMBL/GenBank/DDBJ databases">
        <authorList>
            <person name="Liu X."/>
        </authorList>
    </citation>
    <scope>NUCLEOTIDE SEQUENCE</scope>
    <source>
        <strain evidence="2">Mt3</strain>
    </source>
</reference>
<protein>
    <submittedName>
        <fullName evidence="2">Uncharacterized protein</fullName>
    </submittedName>
</protein>
<proteinExistence type="predicted"/>
<keyword evidence="2" id="KW-0496">Mitochondrion</keyword>
<organism evidence="2">
    <name type="scientific">Zelkova schneideriana</name>
    <dbReference type="NCBI Taxonomy" id="172643"/>
    <lineage>
        <taxon>Eukaryota</taxon>
        <taxon>Viridiplantae</taxon>
        <taxon>Streptophyta</taxon>
        <taxon>Embryophyta</taxon>
        <taxon>Tracheophyta</taxon>
        <taxon>Spermatophyta</taxon>
        <taxon>Magnoliopsida</taxon>
        <taxon>eudicotyledons</taxon>
        <taxon>Gunneridae</taxon>
        <taxon>Pentapetalae</taxon>
        <taxon>rosids</taxon>
        <taxon>fabids</taxon>
        <taxon>Rosales</taxon>
        <taxon>Ulmaceae</taxon>
        <taxon>Zelkova</taxon>
    </lineage>
</organism>
<accession>A0A8F1SRF6</accession>
<sequence>MGIYRWEKAEEKDFTGRKAKGSSEKPSRRDYQLLSITTSAPSLPPYEKFTPILKRKAPRFRILKKCMTRLEALRLIRNGPTHPAMMRMTEESEHKMEFPSWMRLTSGKNLFQDFLPYVELSLYYITLFLNAREISGRPGHVPWREVSSHLIALIVGISKKICSLSHPHQNLCQAGP</sequence>
<geneLocation type="mitochondrion" evidence="2"/>
<dbReference type="EMBL" id="MW717909">
    <property type="protein sequence ID" value="QWQ49922.1"/>
    <property type="molecule type" value="Genomic_DNA"/>
</dbReference>